<evidence type="ECO:0000256" key="1">
    <source>
        <dbReference type="SAM" id="MobiDB-lite"/>
    </source>
</evidence>
<name>A0AA85J8S8_TRIRE</name>
<feature type="region of interest" description="Disordered" evidence="1">
    <location>
        <begin position="1"/>
        <end position="66"/>
    </location>
</feature>
<evidence type="ECO:0000313" key="3">
    <source>
        <dbReference type="WBParaSite" id="TREG1_16550.1"/>
    </source>
</evidence>
<evidence type="ECO:0000313" key="2">
    <source>
        <dbReference type="Proteomes" id="UP000050795"/>
    </source>
</evidence>
<dbReference type="AlphaFoldDB" id="A0AA85J8S8"/>
<keyword evidence="2" id="KW-1185">Reference proteome</keyword>
<feature type="compositionally biased region" description="Low complexity" evidence="1">
    <location>
        <begin position="45"/>
        <end position="66"/>
    </location>
</feature>
<accession>A0AA85J8S8</accession>
<dbReference type="WBParaSite" id="TREG1_16550.1">
    <property type="protein sequence ID" value="TREG1_16550.1"/>
    <property type="gene ID" value="TREG1_16550"/>
</dbReference>
<dbReference type="Proteomes" id="UP000050795">
    <property type="component" value="Unassembled WGS sequence"/>
</dbReference>
<reference evidence="2" key="1">
    <citation type="submission" date="2022-06" db="EMBL/GenBank/DDBJ databases">
        <authorList>
            <person name="Berger JAMES D."/>
            <person name="Berger JAMES D."/>
        </authorList>
    </citation>
    <scope>NUCLEOTIDE SEQUENCE [LARGE SCALE GENOMIC DNA]</scope>
</reference>
<reference evidence="3" key="2">
    <citation type="submission" date="2023-11" db="UniProtKB">
        <authorList>
            <consortium name="WormBaseParasite"/>
        </authorList>
    </citation>
    <scope>IDENTIFICATION</scope>
</reference>
<proteinExistence type="predicted"/>
<protein>
    <submittedName>
        <fullName evidence="3">Uncharacterized protein</fullName>
    </submittedName>
</protein>
<feature type="compositionally biased region" description="Polar residues" evidence="1">
    <location>
        <begin position="22"/>
        <end position="44"/>
    </location>
</feature>
<sequence>MSFPTPSNYIHCETQKEKSRRQQSTDQSVANYVDNSNSPSTPLRSSNITTTSSSISSCSSSSPSSTISVSNITDLCAWCQKPNLHPYKFNVLCKSVNVDNSMDETRPMPVCCSQICFDNLRRAYFKNRRSKLNRQLFDEIPAMVVSGRLPYTYDSDKDITVVSESCKQAYLSTNLTVTNSNSRIPSKKRCHHHQQQNNIQNRRHIMNNLSSRINFSTNTQNNYLSLAEQVSDSTHQNNTEPSIIPLYDCIMQHIDITHVLNNLFNTMSIENNNTDNHCHYNNCNTKNTDISKHNSDLSIMNAQAGGIGQLNSSNMELINFISQLVNFPNKNITNNDTSSDGSNINKNLDFQFNCFNQQPIVPIPIPIPVFKTAPELLTILHRYGYHSLGSCEKSNKSISVDVSTQTIPQPLSKTITIAQVNSEDNLNEKLPYPLQDDVNDATGDTEQNQDKYIKTEYNYQLNENSDKALDLSLSNKKLQKITSNRNLMSMQYSENRKQCHKQQRIQNKSQLWRRRQLKQFPFTGIYNLINPVTKHCYTVKIIPIRR</sequence>
<organism evidence="2 3">
    <name type="scientific">Trichobilharzia regenti</name>
    <name type="common">Nasal bird schistosome</name>
    <dbReference type="NCBI Taxonomy" id="157069"/>
    <lineage>
        <taxon>Eukaryota</taxon>
        <taxon>Metazoa</taxon>
        <taxon>Spiralia</taxon>
        <taxon>Lophotrochozoa</taxon>
        <taxon>Platyhelminthes</taxon>
        <taxon>Trematoda</taxon>
        <taxon>Digenea</taxon>
        <taxon>Strigeidida</taxon>
        <taxon>Schistosomatoidea</taxon>
        <taxon>Schistosomatidae</taxon>
        <taxon>Trichobilharzia</taxon>
    </lineage>
</organism>